<evidence type="ECO:0000313" key="1">
    <source>
        <dbReference type="EMBL" id="KAH3863806.1"/>
    </source>
</evidence>
<organism evidence="1 2">
    <name type="scientific">Dreissena polymorpha</name>
    <name type="common">Zebra mussel</name>
    <name type="synonym">Mytilus polymorpha</name>
    <dbReference type="NCBI Taxonomy" id="45954"/>
    <lineage>
        <taxon>Eukaryota</taxon>
        <taxon>Metazoa</taxon>
        <taxon>Spiralia</taxon>
        <taxon>Lophotrochozoa</taxon>
        <taxon>Mollusca</taxon>
        <taxon>Bivalvia</taxon>
        <taxon>Autobranchia</taxon>
        <taxon>Heteroconchia</taxon>
        <taxon>Euheterodonta</taxon>
        <taxon>Imparidentia</taxon>
        <taxon>Neoheterodontei</taxon>
        <taxon>Myida</taxon>
        <taxon>Dreissenoidea</taxon>
        <taxon>Dreissenidae</taxon>
        <taxon>Dreissena</taxon>
    </lineage>
</organism>
<evidence type="ECO:0000313" key="2">
    <source>
        <dbReference type="Proteomes" id="UP000828390"/>
    </source>
</evidence>
<dbReference type="EMBL" id="JAIWYP010000002">
    <property type="protein sequence ID" value="KAH3863806.1"/>
    <property type="molecule type" value="Genomic_DNA"/>
</dbReference>
<proteinExistence type="predicted"/>
<sequence length="77" mass="9208">MGIESAKETIKIHRARRIGKYSQHKTRPKVAKFAYFPDRERIRLSHKKLKLPYGVSQQYPPEMMETRRRLIPIMLEA</sequence>
<protein>
    <submittedName>
        <fullName evidence="1">Uncharacterized protein</fullName>
    </submittedName>
</protein>
<gene>
    <name evidence="1" type="ORF">DPMN_026806</name>
</gene>
<reference evidence="1" key="1">
    <citation type="journal article" date="2019" name="bioRxiv">
        <title>The Genome of the Zebra Mussel, Dreissena polymorpha: A Resource for Invasive Species Research.</title>
        <authorList>
            <person name="McCartney M.A."/>
            <person name="Auch B."/>
            <person name="Kono T."/>
            <person name="Mallez S."/>
            <person name="Zhang Y."/>
            <person name="Obille A."/>
            <person name="Becker A."/>
            <person name="Abrahante J.E."/>
            <person name="Garbe J."/>
            <person name="Badalamenti J.P."/>
            <person name="Herman A."/>
            <person name="Mangelson H."/>
            <person name="Liachko I."/>
            <person name="Sullivan S."/>
            <person name="Sone E.D."/>
            <person name="Koren S."/>
            <person name="Silverstein K.A.T."/>
            <person name="Beckman K.B."/>
            <person name="Gohl D.M."/>
        </authorList>
    </citation>
    <scope>NUCLEOTIDE SEQUENCE</scope>
    <source>
        <strain evidence="1">Duluth1</strain>
        <tissue evidence="1">Whole animal</tissue>
    </source>
</reference>
<reference evidence="1" key="2">
    <citation type="submission" date="2020-11" db="EMBL/GenBank/DDBJ databases">
        <authorList>
            <person name="McCartney M.A."/>
            <person name="Auch B."/>
            <person name="Kono T."/>
            <person name="Mallez S."/>
            <person name="Becker A."/>
            <person name="Gohl D.M."/>
            <person name="Silverstein K.A.T."/>
            <person name="Koren S."/>
            <person name="Bechman K.B."/>
            <person name="Herman A."/>
            <person name="Abrahante J.E."/>
            <person name="Garbe J."/>
        </authorList>
    </citation>
    <scope>NUCLEOTIDE SEQUENCE</scope>
    <source>
        <strain evidence="1">Duluth1</strain>
        <tissue evidence="1">Whole animal</tissue>
    </source>
</reference>
<keyword evidence="2" id="KW-1185">Reference proteome</keyword>
<comment type="caution">
    <text evidence="1">The sequence shown here is derived from an EMBL/GenBank/DDBJ whole genome shotgun (WGS) entry which is preliminary data.</text>
</comment>
<dbReference type="Proteomes" id="UP000828390">
    <property type="component" value="Unassembled WGS sequence"/>
</dbReference>
<accession>A0A9D4RCX9</accession>
<name>A0A9D4RCX9_DREPO</name>
<dbReference type="AlphaFoldDB" id="A0A9D4RCX9"/>